<keyword evidence="2" id="KW-0378">Hydrolase</keyword>
<organism evidence="5 6">
    <name type="scientific">Asbolus verrucosus</name>
    <name type="common">Desert ironclad beetle</name>
    <dbReference type="NCBI Taxonomy" id="1661398"/>
    <lineage>
        <taxon>Eukaryota</taxon>
        <taxon>Metazoa</taxon>
        <taxon>Ecdysozoa</taxon>
        <taxon>Arthropoda</taxon>
        <taxon>Hexapoda</taxon>
        <taxon>Insecta</taxon>
        <taxon>Pterygota</taxon>
        <taxon>Neoptera</taxon>
        <taxon>Endopterygota</taxon>
        <taxon>Coleoptera</taxon>
        <taxon>Polyphaga</taxon>
        <taxon>Cucujiformia</taxon>
        <taxon>Tenebrionidae</taxon>
        <taxon>Pimeliinae</taxon>
        <taxon>Asbolus</taxon>
    </lineage>
</organism>
<dbReference type="GO" id="GO:0008234">
    <property type="term" value="F:cysteine-type peptidase activity"/>
    <property type="evidence" value="ECO:0007669"/>
    <property type="project" value="UniProtKB-KW"/>
</dbReference>
<dbReference type="GO" id="GO:0006508">
    <property type="term" value="P:proteolysis"/>
    <property type="evidence" value="ECO:0007669"/>
    <property type="project" value="UniProtKB-KW"/>
</dbReference>
<dbReference type="EMBL" id="QDEB01110237">
    <property type="protein sequence ID" value="RZB58833.1"/>
    <property type="molecule type" value="Genomic_DNA"/>
</dbReference>
<gene>
    <name evidence="5" type="ORF">BDFB_013770</name>
</gene>
<dbReference type="InterPro" id="IPR000169">
    <property type="entry name" value="Pept_cys_AS"/>
</dbReference>
<dbReference type="OrthoDB" id="6514058at2759"/>
<dbReference type="SUPFAM" id="SSF54001">
    <property type="entry name" value="Cysteine proteinases"/>
    <property type="match status" value="1"/>
</dbReference>
<feature type="non-terminal residue" evidence="5">
    <location>
        <position position="180"/>
    </location>
</feature>
<evidence type="ECO:0000313" key="6">
    <source>
        <dbReference type="Proteomes" id="UP000292052"/>
    </source>
</evidence>
<feature type="domain" description="Peptidase C1A papain C-terminal" evidence="4">
    <location>
        <begin position="105"/>
        <end position="166"/>
    </location>
</feature>
<dbReference type="InterPro" id="IPR000668">
    <property type="entry name" value="Peptidase_C1A_C"/>
</dbReference>
<dbReference type="AlphaFoldDB" id="A0A482VE82"/>
<evidence type="ECO:0000259" key="4">
    <source>
        <dbReference type="Pfam" id="PF00112"/>
    </source>
</evidence>
<dbReference type="STRING" id="1661398.A0A482VE82"/>
<dbReference type="InterPro" id="IPR038765">
    <property type="entry name" value="Papain-like_cys_pep_sf"/>
</dbReference>
<reference evidence="5 6" key="1">
    <citation type="submission" date="2017-03" db="EMBL/GenBank/DDBJ databases">
        <title>Genome of the blue death feigning beetle - Asbolus verrucosus.</title>
        <authorList>
            <person name="Rider S.D."/>
        </authorList>
    </citation>
    <scope>NUCLEOTIDE SEQUENCE [LARGE SCALE GENOMIC DNA]</scope>
    <source>
        <strain evidence="5">Butters</strain>
        <tissue evidence="5">Head and leg muscle</tissue>
    </source>
</reference>
<evidence type="ECO:0000256" key="2">
    <source>
        <dbReference type="ARBA" id="ARBA00022801"/>
    </source>
</evidence>
<comment type="caution">
    <text evidence="5">The sequence shown here is derived from an EMBL/GenBank/DDBJ whole genome shotgun (WGS) entry which is preliminary data.</text>
</comment>
<name>A0A482VE82_ASBVE</name>
<evidence type="ECO:0000256" key="1">
    <source>
        <dbReference type="ARBA" id="ARBA00022670"/>
    </source>
</evidence>
<dbReference type="PROSITE" id="PS00139">
    <property type="entry name" value="THIOL_PROTEASE_CYS"/>
    <property type="match status" value="1"/>
</dbReference>
<keyword evidence="3" id="KW-0788">Thiol protease</keyword>
<keyword evidence="6" id="KW-1185">Reference proteome</keyword>
<dbReference type="Pfam" id="PF00112">
    <property type="entry name" value="Peptidase_C1"/>
    <property type="match status" value="1"/>
</dbReference>
<sequence>MKGVFKIIRGKDECGIESSIFIGMPDRYCIFLTQNCVAQSDVLSDEFINAINEAQSEWRAGKVWPENATDEFLSGLNGSVNPNLYRHEYEDQIDHRPEFREQTNIPETFDLRKKYPHCESIGEPRNQGMCGSCWALAVASAFTDRICIENRMKFEVSAEDILTCCGILCLESSNHKPCQG</sequence>
<dbReference type="Proteomes" id="UP000292052">
    <property type="component" value="Unassembled WGS sequence"/>
</dbReference>
<protein>
    <submittedName>
        <fullName evidence="5">Peptidase C1 and/or Propeptide C1 domain containing protein</fullName>
    </submittedName>
</protein>
<evidence type="ECO:0000256" key="3">
    <source>
        <dbReference type="ARBA" id="ARBA00022807"/>
    </source>
</evidence>
<proteinExistence type="predicted"/>
<evidence type="ECO:0000313" key="5">
    <source>
        <dbReference type="EMBL" id="RZB58833.1"/>
    </source>
</evidence>
<accession>A0A482VE82</accession>
<dbReference type="Gene3D" id="3.90.70.10">
    <property type="entry name" value="Cysteine proteinases"/>
    <property type="match status" value="1"/>
</dbReference>
<keyword evidence="1" id="KW-0645">Protease</keyword>